<proteinExistence type="predicted"/>
<dbReference type="OMA" id="STHYTHF"/>
<keyword evidence="7" id="KW-1185">Reference proteome</keyword>
<evidence type="ECO:0000256" key="2">
    <source>
        <dbReference type="ARBA" id="ARBA00022692"/>
    </source>
</evidence>
<evidence type="ECO:0008006" key="8">
    <source>
        <dbReference type="Google" id="ProtNLM"/>
    </source>
</evidence>
<keyword evidence="3 5" id="KW-1133">Transmembrane helix</keyword>
<feature type="transmembrane region" description="Helical" evidence="5">
    <location>
        <begin position="52"/>
        <end position="71"/>
    </location>
</feature>
<evidence type="ECO:0000313" key="7">
    <source>
        <dbReference type="Proteomes" id="UP000186594"/>
    </source>
</evidence>
<evidence type="ECO:0000256" key="5">
    <source>
        <dbReference type="SAM" id="Phobius"/>
    </source>
</evidence>
<comment type="subcellular location">
    <subcellularLocation>
        <location evidence="1">Membrane</location>
        <topology evidence="1">Multi-pass membrane protein</topology>
    </subcellularLocation>
</comment>
<sequence length="139" mass="16184">MTMLERASPYKEISRRRSSSLVMHQVVERADERLDQQSEPNWNSSWVNSKGAWAIHIVIIIALKILFNSVPWVSQEVGWTLTNLSYMAVGSYLMFHYVRGIPFEFNAGAFDDLVMWEQIDNEAQYTPTKKWLTFVPILL</sequence>
<evidence type="ECO:0000256" key="4">
    <source>
        <dbReference type="ARBA" id="ARBA00023136"/>
    </source>
</evidence>
<keyword evidence="2 5" id="KW-0812">Transmembrane</keyword>
<dbReference type="PANTHER" id="PTHR12665">
    <property type="entry name" value="ORMDL PROTEINS"/>
    <property type="match status" value="1"/>
</dbReference>
<reference evidence="6 7" key="1">
    <citation type="submission" date="2016-04" db="EMBL/GenBank/DDBJ databases">
        <title>Evolutionary innovation and constraint leading to complex multicellularity in the Ascomycota.</title>
        <authorList>
            <person name="Cisse O."/>
            <person name="Nguyen A."/>
            <person name="Hewitt D.A."/>
            <person name="Jedd G."/>
            <person name="Stajich J.E."/>
        </authorList>
    </citation>
    <scope>NUCLEOTIDE SEQUENCE [LARGE SCALE GENOMIC DNA]</scope>
    <source>
        <strain evidence="6 7">DAH-3</strain>
    </source>
</reference>
<protein>
    <recommendedName>
        <fullName evidence="8">Protein ORM1</fullName>
    </recommendedName>
</protein>
<dbReference type="OrthoDB" id="1932233at2759"/>
<dbReference type="EMBL" id="LXFE01001354">
    <property type="protein sequence ID" value="OLL23700.1"/>
    <property type="molecule type" value="Genomic_DNA"/>
</dbReference>
<organism evidence="6 7">
    <name type="scientific">Neolecta irregularis (strain DAH-3)</name>
    <dbReference type="NCBI Taxonomy" id="1198029"/>
    <lineage>
        <taxon>Eukaryota</taxon>
        <taxon>Fungi</taxon>
        <taxon>Dikarya</taxon>
        <taxon>Ascomycota</taxon>
        <taxon>Taphrinomycotina</taxon>
        <taxon>Neolectales</taxon>
        <taxon>Neolectaceae</taxon>
        <taxon>Neolecta</taxon>
    </lineage>
</organism>
<comment type="caution">
    <text evidence="6">The sequence shown here is derived from an EMBL/GenBank/DDBJ whole genome shotgun (WGS) entry which is preliminary data.</text>
</comment>
<dbReference type="GO" id="GO:0005789">
    <property type="term" value="C:endoplasmic reticulum membrane"/>
    <property type="evidence" value="ECO:0007669"/>
    <property type="project" value="InterPro"/>
</dbReference>
<evidence type="ECO:0000256" key="3">
    <source>
        <dbReference type="ARBA" id="ARBA00022989"/>
    </source>
</evidence>
<accession>A0A1U7LM09</accession>
<evidence type="ECO:0000256" key="1">
    <source>
        <dbReference type="ARBA" id="ARBA00004141"/>
    </source>
</evidence>
<dbReference type="Pfam" id="PF04061">
    <property type="entry name" value="ORMDL"/>
    <property type="match status" value="1"/>
</dbReference>
<dbReference type="STRING" id="1198029.A0A1U7LM09"/>
<evidence type="ECO:0000313" key="6">
    <source>
        <dbReference type="EMBL" id="OLL23700.1"/>
    </source>
</evidence>
<dbReference type="InterPro" id="IPR007203">
    <property type="entry name" value="ORMDL"/>
</dbReference>
<feature type="transmembrane region" description="Helical" evidence="5">
    <location>
        <begin position="77"/>
        <end position="95"/>
    </location>
</feature>
<dbReference type="PIRSF" id="PIRSF018147">
    <property type="entry name" value="ORMDL"/>
    <property type="match status" value="1"/>
</dbReference>
<dbReference type="AlphaFoldDB" id="A0A1U7LM09"/>
<dbReference type="Proteomes" id="UP000186594">
    <property type="component" value="Unassembled WGS sequence"/>
</dbReference>
<keyword evidence="4 5" id="KW-0472">Membrane</keyword>
<gene>
    <name evidence="6" type="ORF">NEOLI_005353</name>
</gene>
<name>A0A1U7LM09_NEOID</name>